<protein>
    <submittedName>
        <fullName evidence="4">VWA domain-containing protein</fullName>
    </submittedName>
</protein>
<evidence type="ECO:0000313" key="5">
    <source>
        <dbReference type="Proteomes" id="UP000535491"/>
    </source>
</evidence>
<keyword evidence="2" id="KW-0472">Membrane</keyword>
<evidence type="ECO:0000256" key="2">
    <source>
        <dbReference type="SAM" id="Phobius"/>
    </source>
</evidence>
<comment type="caution">
    <text evidence="4">The sequence shown here is derived from an EMBL/GenBank/DDBJ whole genome shotgun (WGS) entry which is preliminary data.</text>
</comment>
<name>A0A7W1WPF9_9BACL</name>
<accession>A0A7W1WPF9</accession>
<evidence type="ECO:0000259" key="3">
    <source>
        <dbReference type="PROSITE" id="PS50234"/>
    </source>
</evidence>
<keyword evidence="2" id="KW-0812">Transmembrane</keyword>
<feature type="transmembrane region" description="Helical" evidence="2">
    <location>
        <begin position="6"/>
        <end position="25"/>
    </location>
</feature>
<keyword evidence="1" id="KW-0175">Coiled coil</keyword>
<dbReference type="InterPro" id="IPR002035">
    <property type="entry name" value="VWF_A"/>
</dbReference>
<dbReference type="PROSITE" id="PS50234">
    <property type="entry name" value="VWFA"/>
    <property type="match status" value="1"/>
</dbReference>
<keyword evidence="2" id="KW-1133">Transmembrane helix</keyword>
<gene>
    <name evidence="4" type="ORF">H1191_04910</name>
</gene>
<dbReference type="PANTHER" id="PTHR37464:SF1">
    <property type="entry name" value="BLL2463 PROTEIN"/>
    <property type="match status" value="1"/>
</dbReference>
<dbReference type="AlphaFoldDB" id="A0A7W1WPF9"/>
<dbReference type="InterPro" id="IPR029062">
    <property type="entry name" value="Class_I_gatase-like"/>
</dbReference>
<dbReference type="InterPro" id="IPR024163">
    <property type="entry name" value="Aerotolerance_reg_N"/>
</dbReference>
<feature type="transmembrane region" description="Helical" evidence="2">
    <location>
        <begin position="580"/>
        <end position="599"/>
    </location>
</feature>
<dbReference type="Gene3D" id="3.40.50.410">
    <property type="entry name" value="von Willebrand factor, type A domain"/>
    <property type="match status" value="1"/>
</dbReference>
<keyword evidence="5" id="KW-1185">Reference proteome</keyword>
<dbReference type="SMART" id="SM00327">
    <property type="entry name" value="VWA"/>
    <property type="match status" value="1"/>
</dbReference>
<reference evidence="4 5" key="1">
    <citation type="submission" date="2020-07" db="EMBL/GenBank/DDBJ databases">
        <authorList>
            <person name="Feng H."/>
        </authorList>
    </citation>
    <scope>NUCLEOTIDE SEQUENCE [LARGE SCALE GENOMIC DNA]</scope>
    <source>
        <strain evidence="5">s-10</strain>
    </source>
</reference>
<evidence type="ECO:0000256" key="1">
    <source>
        <dbReference type="SAM" id="Coils"/>
    </source>
</evidence>
<proteinExistence type="predicted"/>
<dbReference type="Gene3D" id="3.40.50.880">
    <property type="match status" value="1"/>
</dbReference>
<dbReference type="Proteomes" id="UP000535491">
    <property type="component" value="Unassembled WGS sequence"/>
</dbReference>
<feature type="coiled-coil region" evidence="1">
    <location>
        <begin position="101"/>
        <end position="128"/>
    </location>
</feature>
<feature type="transmembrane region" description="Helical" evidence="2">
    <location>
        <begin position="56"/>
        <end position="76"/>
    </location>
</feature>
<feature type="domain" description="VWFA" evidence="3">
    <location>
        <begin position="90"/>
        <end position="267"/>
    </location>
</feature>
<organism evidence="4 5">
    <name type="scientific">Paenactinomyces guangxiensis</name>
    <dbReference type="NCBI Taxonomy" id="1490290"/>
    <lineage>
        <taxon>Bacteria</taxon>
        <taxon>Bacillati</taxon>
        <taxon>Bacillota</taxon>
        <taxon>Bacilli</taxon>
        <taxon>Bacillales</taxon>
        <taxon>Thermoactinomycetaceae</taxon>
        <taxon>Paenactinomyces</taxon>
    </lineage>
</organism>
<dbReference type="SUPFAM" id="SSF53300">
    <property type="entry name" value="vWA-like"/>
    <property type="match status" value="1"/>
</dbReference>
<dbReference type="InterPro" id="IPR036465">
    <property type="entry name" value="vWFA_dom_sf"/>
</dbReference>
<evidence type="ECO:0000313" key="4">
    <source>
        <dbReference type="EMBL" id="MBA4493641.1"/>
    </source>
</evidence>
<dbReference type="RefSeq" id="WP_181750880.1">
    <property type="nucleotide sequence ID" value="NZ_JACEIQ010000003.1"/>
</dbReference>
<dbReference type="Pfam" id="PF13519">
    <property type="entry name" value="VWA_2"/>
    <property type="match status" value="1"/>
</dbReference>
<dbReference type="EMBL" id="JACEIQ010000003">
    <property type="protein sequence ID" value="MBA4493641.1"/>
    <property type="molecule type" value="Genomic_DNA"/>
</dbReference>
<dbReference type="PANTHER" id="PTHR37464">
    <property type="entry name" value="BLL2463 PROTEIN"/>
    <property type="match status" value="1"/>
</dbReference>
<dbReference type="Pfam" id="PF07584">
    <property type="entry name" value="BatA"/>
    <property type="match status" value="1"/>
</dbReference>
<sequence>MHWIQPAYLWLAAALLPAILLLYLLKRKYQDQTISSTLLWEHVLERMEANRPWEKLWRHLLLWLQLLAAILFVLGLSRPAIATEGLKADHTIFLIDVSGSMQAVEGEMTRLEKAKQKAHQMIDRMNRDQTVTLVEVGRTPRVVLSQSNDFAALHQAVDQLEGQVGSSDIQSALTLAHALISKQPSSEIILLGDGANQSGDLNLFPHRFLQMGTAAENVSIGSLSTSGKGTGSGLFARLDHFGNRDAQVTVTVSNDTGQILDTRTVRLKKNESTSISWDKLPLAGFYHVKIASSGDHLPLDNEQWAIPQQTDKTRILLTGKENLFLSKALQLVKTAEIVQADRTRATGGGFPVIVINEGKGGLPEKGHLLLFNPDSSVPDIPVTGTTAVTGNVTKDERHPIMNQVPLQQIHIADVKKVKVPAWADVILHAGDTPLILAGEHQGRRVVVFTFDLQKSDLPLQPGFPVLMVQAFNWLAPAPGISGTQAEAGESVKLSLPPAIQQVQIQTPDADKETKPLRGGVLTYTVPERSGLYRVTDDQKNKLIHYLTVPFPNEESKIGPQKVPTVSLREENTPAAGEQELWWWVALFSMAAVGLEWVVFSRGY</sequence>